<evidence type="ECO:0000313" key="2">
    <source>
        <dbReference type="Proteomes" id="UP001204953"/>
    </source>
</evidence>
<proteinExistence type="predicted"/>
<protein>
    <submittedName>
        <fullName evidence="1">Uncharacterized protein</fullName>
    </submittedName>
</protein>
<dbReference type="RefSeq" id="WP_254014439.1">
    <property type="nucleotide sequence ID" value="NZ_JAMZMM010000382.1"/>
</dbReference>
<organism evidence="1 2">
    <name type="scientific">Limnofasciculus baicalensis BBK-W-15</name>
    <dbReference type="NCBI Taxonomy" id="2699891"/>
    <lineage>
        <taxon>Bacteria</taxon>
        <taxon>Bacillati</taxon>
        <taxon>Cyanobacteriota</taxon>
        <taxon>Cyanophyceae</taxon>
        <taxon>Coleofasciculales</taxon>
        <taxon>Coleofasciculaceae</taxon>
        <taxon>Limnofasciculus</taxon>
        <taxon>Limnofasciculus baicalensis</taxon>
    </lineage>
</organism>
<accession>A0AAE3GXN4</accession>
<evidence type="ECO:0000313" key="1">
    <source>
        <dbReference type="EMBL" id="MCP2731706.1"/>
    </source>
</evidence>
<sequence length="93" mass="10338">MESQDSFTEITFHYVNGETESFDLPITPEAFAQQLPDLLSQPWVALHLIDQTVLVFTAQVLKVEVKPPIPEIQGLGVFSDAQRVTALSRGVKL</sequence>
<dbReference type="EMBL" id="JAMZMM010000382">
    <property type="protein sequence ID" value="MCP2731706.1"/>
    <property type="molecule type" value="Genomic_DNA"/>
</dbReference>
<keyword evidence="2" id="KW-1185">Reference proteome</keyword>
<comment type="caution">
    <text evidence="1">The sequence shown here is derived from an EMBL/GenBank/DDBJ whole genome shotgun (WGS) entry which is preliminary data.</text>
</comment>
<gene>
    <name evidence="1" type="ORF">NJ959_25070</name>
</gene>
<reference evidence="1" key="1">
    <citation type="submission" date="2022-06" db="EMBL/GenBank/DDBJ databases">
        <title>New cyanobacteria of genus Symplocastrum in benthos of Lake Baikal.</title>
        <authorList>
            <person name="Sorokovikova E."/>
            <person name="Tikhonova I."/>
            <person name="Krasnopeev A."/>
            <person name="Evseev P."/>
            <person name="Gladkikh A."/>
            <person name="Belykh O."/>
        </authorList>
    </citation>
    <scope>NUCLEOTIDE SEQUENCE</scope>
    <source>
        <strain evidence="1">BBK-W-15</strain>
    </source>
</reference>
<name>A0AAE3GXN4_9CYAN</name>
<dbReference type="AlphaFoldDB" id="A0AAE3GXN4"/>
<dbReference type="Proteomes" id="UP001204953">
    <property type="component" value="Unassembled WGS sequence"/>
</dbReference>